<evidence type="ECO:0000313" key="7">
    <source>
        <dbReference type="EMBL" id="GAN05596.1"/>
    </source>
</evidence>
<sequence length="375" mass="40349">MLNTTEDIIDNASNILIEEALSINEAAQRLKSNTESRDGYHQAIYLMFKSLDAGGKVIVTGVGKSGKIGEKIVATMLSTGTCATFLHPVEALHGDLGTVQPNDVVLALSFSGNTEELLMLLPSLKHRNIPVVGLGGNAKSKLARECAAWIDGYVKREAGDIPAPTSSTTLTLALGDALALTLAKLRTFTTDGFALNHPGGSLGRRLLLKAKDIIIDSSKVATVNRNTSLDIVIMEMTQHPRGSGVIVLEDDLAESSNSHQHIEENTSSNYLFPSPPISETSSVEDYDMSLKSSKIAGVITHGDIHRVLKSATKEGIFQIRAVDIMSSNPVVFQDEGLASDAVTLMKEKDIPLLPVINNDKHWVGVITLKDLQELF</sequence>
<protein>
    <submittedName>
        <fullName evidence="7">Polysialic acid capsule expression protein KpsF</fullName>
    </submittedName>
</protein>
<dbReference type="InterPro" id="IPR046342">
    <property type="entry name" value="CBS_dom_sf"/>
</dbReference>
<keyword evidence="3 4" id="KW-0129">CBS domain</keyword>
<dbReference type="SUPFAM" id="SSF54631">
    <property type="entry name" value="CBS-domain pair"/>
    <property type="match status" value="1"/>
</dbReference>
<proteinExistence type="inferred from homology"/>
<name>A0A0C9M6R8_9FUNG</name>
<dbReference type="InterPro" id="IPR046348">
    <property type="entry name" value="SIS_dom_sf"/>
</dbReference>
<dbReference type="SUPFAM" id="SSF53697">
    <property type="entry name" value="SIS domain"/>
    <property type="match status" value="1"/>
</dbReference>
<dbReference type="GO" id="GO:0016853">
    <property type="term" value="F:isomerase activity"/>
    <property type="evidence" value="ECO:0007669"/>
    <property type="project" value="InterPro"/>
</dbReference>
<dbReference type="Proteomes" id="UP000053815">
    <property type="component" value="Unassembled WGS sequence"/>
</dbReference>
<dbReference type="PROSITE" id="PS51464">
    <property type="entry name" value="SIS"/>
    <property type="match status" value="1"/>
</dbReference>
<dbReference type="GO" id="GO:0005975">
    <property type="term" value="P:carbohydrate metabolic process"/>
    <property type="evidence" value="ECO:0007669"/>
    <property type="project" value="InterPro"/>
</dbReference>
<dbReference type="NCBIfam" id="TIGR00393">
    <property type="entry name" value="kpsF"/>
    <property type="match status" value="1"/>
</dbReference>
<dbReference type="Pfam" id="PF00571">
    <property type="entry name" value="CBS"/>
    <property type="match status" value="1"/>
</dbReference>
<evidence type="ECO:0000256" key="2">
    <source>
        <dbReference type="ARBA" id="ARBA00022737"/>
    </source>
</evidence>
<evidence type="ECO:0000259" key="5">
    <source>
        <dbReference type="PROSITE" id="PS51371"/>
    </source>
</evidence>
<evidence type="ECO:0000256" key="4">
    <source>
        <dbReference type="PROSITE-ProRule" id="PRU00703"/>
    </source>
</evidence>
<dbReference type="Pfam" id="PF01380">
    <property type="entry name" value="SIS"/>
    <property type="match status" value="1"/>
</dbReference>
<dbReference type="AlphaFoldDB" id="A0A0C9M6R8"/>
<dbReference type="InterPro" id="IPR035474">
    <property type="entry name" value="SIS_Kpsf"/>
</dbReference>
<accession>A0A0C9M6R8</accession>
<dbReference type="PANTHER" id="PTHR38418:SF2">
    <property type="entry name" value="SUGAR ISOMERASE, KPSF_GUTQ (AFU_ORTHOLOGUE AFUA_6G08860)"/>
    <property type="match status" value="1"/>
</dbReference>
<dbReference type="PANTHER" id="PTHR38418">
    <property type="entry name" value="SUGAR ISOMERASE, KPSF/GUTQ (AFU_ORTHOLOGUE AFUA_6G08860)"/>
    <property type="match status" value="1"/>
</dbReference>
<feature type="domain" description="CBS" evidence="5">
    <location>
        <begin position="325"/>
        <end position="375"/>
    </location>
</feature>
<keyword evidence="8" id="KW-1185">Reference proteome</keyword>
<dbReference type="CDD" id="cd05014">
    <property type="entry name" value="SIS_Kpsf"/>
    <property type="match status" value="1"/>
</dbReference>
<dbReference type="OrthoDB" id="1872003at2759"/>
<feature type="domain" description="SIS" evidence="6">
    <location>
        <begin position="47"/>
        <end position="188"/>
    </location>
</feature>
<dbReference type="GO" id="GO:1901135">
    <property type="term" value="P:carbohydrate derivative metabolic process"/>
    <property type="evidence" value="ECO:0007669"/>
    <property type="project" value="InterPro"/>
</dbReference>
<dbReference type="Gene3D" id="3.10.580.10">
    <property type="entry name" value="CBS-domain"/>
    <property type="match status" value="2"/>
</dbReference>
<evidence type="ECO:0000259" key="6">
    <source>
        <dbReference type="PROSITE" id="PS51464"/>
    </source>
</evidence>
<reference evidence="7" key="1">
    <citation type="submission" date="2014-09" db="EMBL/GenBank/DDBJ databases">
        <title>Draft genome sequence of an oleaginous Mucoromycotina fungus Mucor ambiguus NBRC6742.</title>
        <authorList>
            <person name="Takeda I."/>
            <person name="Yamane N."/>
            <person name="Morita T."/>
            <person name="Tamano K."/>
            <person name="Machida M."/>
            <person name="Baker S."/>
            <person name="Koike H."/>
        </authorList>
    </citation>
    <scope>NUCLEOTIDE SEQUENCE</scope>
    <source>
        <strain evidence="7">NBRC 6742</strain>
    </source>
</reference>
<dbReference type="Gene3D" id="3.40.50.10490">
    <property type="entry name" value="Glucose-6-phosphate isomerase like protein, domain 1"/>
    <property type="match status" value="1"/>
</dbReference>
<dbReference type="GO" id="GO:0097367">
    <property type="term" value="F:carbohydrate derivative binding"/>
    <property type="evidence" value="ECO:0007669"/>
    <property type="project" value="InterPro"/>
</dbReference>
<gene>
    <name evidence="7" type="ORF">MAM1_0096d05067</name>
</gene>
<dbReference type="InterPro" id="IPR004800">
    <property type="entry name" value="KdsD/KpsF-type"/>
</dbReference>
<dbReference type="EMBL" id="DF836385">
    <property type="protein sequence ID" value="GAN05596.1"/>
    <property type="molecule type" value="Genomic_DNA"/>
</dbReference>
<organism evidence="7">
    <name type="scientific">Mucor ambiguus</name>
    <dbReference type="NCBI Taxonomy" id="91626"/>
    <lineage>
        <taxon>Eukaryota</taxon>
        <taxon>Fungi</taxon>
        <taxon>Fungi incertae sedis</taxon>
        <taxon>Mucoromycota</taxon>
        <taxon>Mucoromycotina</taxon>
        <taxon>Mucoromycetes</taxon>
        <taxon>Mucorales</taxon>
        <taxon>Mucorineae</taxon>
        <taxon>Mucoraceae</taxon>
        <taxon>Mucor</taxon>
    </lineage>
</organism>
<dbReference type="InterPro" id="IPR001347">
    <property type="entry name" value="SIS_dom"/>
</dbReference>
<evidence type="ECO:0000256" key="1">
    <source>
        <dbReference type="ARBA" id="ARBA00008165"/>
    </source>
</evidence>
<dbReference type="STRING" id="91626.A0A0C9M6R8"/>
<dbReference type="PROSITE" id="PS51371">
    <property type="entry name" value="CBS"/>
    <property type="match status" value="1"/>
</dbReference>
<keyword evidence="2" id="KW-0677">Repeat</keyword>
<dbReference type="InterPro" id="IPR000644">
    <property type="entry name" value="CBS_dom"/>
</dbReference>
<evidence type="ECO:0000256" key="3">
    <source>
        <dbReference type="ARBA" id="ARBA00023122"/>
    </source>
</evidence>
<comment type="similarity">
    <text evidence="1">Belongs to the SIS family. GutQ/KpsF subfamily.</text>
</comment>
<evidence type="ECO:0000313" key="8">
    <source>
        <dbReference type="Proteomes" id="UP000053815"/>
    </source>
</evidence>